<reference evidence="4" key="2">
    <citation type="submission" date="2022-01" db="EMBL/GenBank/DDBJ databases">
        <authorList>
            <person name="Yamashiro T."/>
            <person name="Shiraishi A."/>
            <person name="Satake H."/>
            <person name="Nakayama K."/>
        </authorList>
    </citation>
    <scope>NUCLEOTIDE SEQUENCE</scope>
</reference>
<evidence type="ECO:0000313" key="4">
    <source>
        <dbReference type="EMBL" id="GJT32503.1"/>
    </source>
</evidence>
<reference evidence="4" key="1">
    <citation type="journal article" date="2022" name="Int. J. Mol. Sci.">
        <title>Draft Genome of Tanacetum Coccineum: Genomic Comparison of Closely Related Tanacetum-Family Plants.</title>
        <authorList>
            <person name="Yamashiro T."/>
            <person name="Shiraishi A."/>
            <person name="Nakayama K."/>
            <person name="Satake H."/>
        </authorList>
    </citation>
    <scope>NUCLEOTIDE SEQUENCE</scope>
</reference>
<name>A0ABQ5D2U2_9ASTR</name>
<feature type="domain" description="Reverse transcriptase Ty1/copia-type" evidence="3">
    <location>
        <begin position="409"/>
        <end position="488"/>
    </location>
</feature>
<feature type="transmembrane region" description="Helical" evidence="2">
    <location>
        <begin position="147"/>
        <end position="170"/>
    </location>
</feature>
<evidence type="ECO:0000256" key="1">
    <source>
        <dbReference type="SAM" id="MobiDB-lite"/>
    </source>
</evidence>
<keyword evidence="2" id="KW-1133">Transmembrane helix</keyword>
<dbReference type="InterPro" id="IPR013103">
    <property type="entry name" value="RVT_2"/>
</dbReference>
<keyword evidence="2" id="KW-0472">Membrane</keyword>
<dbReference type="Proteomes" id="UP001151760">
    <property type="component" value="Unassembled WGS sequence"/>
</dbReference>
<evidence type="ECO:0000259" key="3">
    <source>
        <dbReference type="Pfam" id="PF07727"/>
    </source>
</evidence>
<keyword evidence="2" id="KW-0812">Transmembrane</keyword>
<feature type="compositionally biased region" description="Low complexity" evidence="1">
    <location>
        <begin position="346"/>
        <end position="355"/>
    </location>
</feature>
<dbReference type="PANTHER" id="PTHR11439:SF524">
    <property type="entry name" value="RNA-DIRECTED DNA POLYMERASE, PROTEIN KINASE RLK-PELLE-DLSV FAMILY"/>
    <property type="match status" value="1"/>
</dbReference>
<evidence type="ECO:0000313" key="5">
    <source>
        <dbReference type="Proteomes" id="UP001151760"/>
    </source>
</evidence>
<protein>
    <submittedName>
        <fullName evidence="4">Ribonuclease H-like domain-containing protein</fullName>
    </submittedName>
</protein>
<organism evidence="4 5">
    <name type="scientific">Tanacetum coccineum</name>
    <dbReference type="NCBI Taxonomy" id="301880"/>
    <lineage>
        <taxon>Eukaryota</taxon>
        <taxon>Viridiplantae</taxon>
        <taxon>Streptophyta</taxon>
        <taxon>Embryophyta</taxon>
        <taxon>Tracheophyta</taxon>
        <taxon>Spermatophyta</taxon>
        <taxon>Magnoliopsida</taxon>
        <taxon>eudicotyledons</taxon>
        <taxon>Gunneridae</taxon>
        <taxon>Pentapetalae</taxon>
        <taxon>asterids</taxon>
        <taxon>campanulids</taxon>
        <taxon>Asterales</taxon>
        <taxon>Asteraceae</taxon>
        <taxon>Asteroideae</taxon>
        <taxon>Anthemideae</taxon>
        <taxon>Anthemidinae</taxon>
        <taxon>Tanacetum</taxon>
    </lineage>
</organism>
<dbReference type="PANTHER" id="PTHR11439">
    <property type="entry name" value="GAG-POL-RELATED RETROTRANSPOSON"/>
    <property type="match status" value="1"/>
</dbReference>
<comment type="caution">
    <text evidence="4">The sequence shown here is derived from an EMBL/GenBank/DDBJ whole genome shotgun (WGS) entry which is preliminary data.</text>
</comment>
<feature type="region of interest" description="Disordered" evidence="1">
    <location>
        <begin position="346"/>
        <end position="369"/>
    </location>
</feature>
<proteinExistence type="predicted"/>
<dbReference type="CDD" id="cd09272">
    <property type="entry name" value="RNase_HI_RT_Ty1"/>
    <property type="match status" value="1"/>
</dbReference>
<gene>
    <name evidence="4" type="ORF">Tco_0922922</name>
</gene>
<accession>A0ABQ5D2U2</accession>
<dbReference type="EMBL" id="BQNB010014798">
    <property type="protein sequence ID" value="GJT32503.1"/>
    <property type="molecule type" value="Genomic_DNA"/>
</dbReference>
<keyword evidence="5" id="KW-1185">Reference proteome</keyword>
<dbReference type="Pfam" id="PF07727">
    <property type="entry name" value="RVT_2"/>
    <property type="match status" value="1"/>
</dbReference>
<evidence type="ECO:0000256" key="2">
    <source>
        <dbReference type="SAM" id="Phobius"/>
    </source>
</evidence>
<sequence>MVKMAINKQTEEKVDVAKDADDMAAFMCELSSELGPSGDGRTSLKVLVTNDFGSFGRATLGFITSDICALLIKMKPFLIKRQLMWLCSTRHAECRPGSNASLPELSGCPCVLENSQSSVRSNVVSTSNVTDTCLGNCILVGYPYYRFVAFVSSFGYIHHVVCILLTLYVLRLSLADTVTTPAAPNIGPPSSYAHLGNCDHNCQHCDARFWYEERIKNSAKNACPEYHRCCMGGRVVLFRQFTRDNNCTVEFDAFGFSVRDFLTRHILLRCDSSGDLYPVTPPSPIPKALLSVSPTTWHQRLEHPGEDVLRSLVSRTTTQHTPPAEPITPTLHTTPVQTTTIQIPPTQISTTQPTPAQNPLPHTNQPTRTHPMVTRAQVGTVKPNPRFHGHTSHISPLPMSPSIALSDPNWQDVMYKARLVANVRSQQFGVDCDETFSPVVKPVTIRIVLSIALSRNWRVHQIDVKNAFLNGDLSEIVYMYQPPGFMDSRSPHHHGTEVAYLLIYVDEIILTASSTYLLQCISVTRDSTGMFLSQKKYAMKLLDRVHMASCNPTRTPFNTESKLNVDGDLISDPTLYRSLAALKRILRYVRGTLNFGLQLYAPSIGSFVSYSDANWAGCPTTRCSTFGYCVFLGDNLLSWSSKRQHTLSLSSTEAE</sequence>